<dbReference type="InterPro" id="IPR010982">
    <property type="entry name" value="Lambda_DNA-bd_dom_sf"/>
</dbReference>
<evidence type="ECO:0000259" key="4">
    <source>
        <dbReference type="PROSITE" id="PS50932"/>
    </source>
</evidence>
<dbReference type="PROSITE" id="PS50932">
    <property type="entry name" value="HTH_LACI_2"/>
    <property type="match status" value="1"/>
</dbReference>
<evidence type="ECO:0000256" key="1">
    <source>
        <dbReference type="ARBA" id="ARBA00023015"/>
    </source>
</evidence>
<dbReference type="Gene3D" id="1.10.260.40">
    <property type="entry name" value="lambda repressor-like DNA-binding domains"/>
    <property type="match status" value="1"/>
</dbReference>
<dbReference type="SUPFAM" id="SSF53822">
    <property type="entry name" value="Periplasmic binding protein-like I"/>
    <property type="match status" value="1"/>
</dbReference>
<dbReference type="Proteomes" id="UP000295493">
    <property type="component" value="Unassembled WGS sequence"/>
</dbReference>
<dbReference type="PROSITE" id="PS00356">
    <property type="entry name" value="HTH_LACI_1"/>
    <property type="match status" value="1"/>
</dbReference>
<keyword evidence="1" id="KW-0805">Transcription regulation</keyword>
<dbReference type="EMBL" id="SNWD01000003">
    <property type="protein sequence ID" value="TDN84667.1"/>
    <property type="molecule type" value="Genomic_DNA"/>
</dbReference>
<protein>
    <submittedName>
        <fullName evidence="5">LacI family transcriptional regulator</fullName>
    </submittedName>
</protein>
<dbReference type="AlphaFoldDB" id="A0A4R6FSS2"/>
<dbReference type="InterPro" id="IPR046335">
    <property type="entry name" value="LacI/GalR-like_sensor"/>
</dbReference>
<dbReference type="Gene3D" id="3.40.50.2300">
    <property type="match status" value="2"/>
</dbReference>
<proteinExistence type="predicted"/>
<dbReference type="SMART" id="SM00354">
    <property type="entry name" value="HTH_LACI"/>
    <property type="match status" value="1"/>
</dbReference>
<evidence type="ECO:0000313" key="6">
    <source>
        <dbReference type="Proteomes" id="UP000295493"/>
    </source>
</evidence>
<dbReference type="OrthoDB" id="8433438at2"/>
<keyword evidence="2" id="KW-0238">DNA-binding</keyword>
<dbReference type="RefSeq" id="WP_133495037.1">
    <property type="nucleotide sequence ID" value="NZ_BMLU01000003.1"/>
</dbReference>
<dbReference type="GO" id="GO:0000976">
    <property type="term" value="F:transcription cis-regulatory region binding"/>
    <property type="evidence" value="ECO:0007669"/>
    <property type="project" value="TreeGrafter"/>
</dbReference>
<keyword evidence="6" id="KW-1185">Reference proteome</keyword>
<reference evidence="5 6" key="1">
    <citation type="submission" date="2019-03" db="EMBL/GenBank/DDBJ databases">
        <title>Genomic Encyclopedia of Type Strains, Phase IV (KMG-IV): sequencing the most valuable type-strain genomes for metagenomic binning, comparative biology and taxonomic classification.</title>
        <authorList>
            <person name="Goeker M."/>
        </authorList>
    </citation>
    <scope>NUCLEOTIDE SEQUENCE [LARGE SCALE GENOMIC DNA]</scope>
    <source>
        <strain evidence="5 6">DSM 25059</strain>
    </source>
</reference>
<comment type="caution">
    <text evidence="5">The sequence shown here is derived from an EMBL/GenBank/DDBJ whole genome shotgun (WGS) entry which is preliminary data.</text>
</comment>
<dbReference type="SUPFAM" id="SSF47413">
    <property type="entry name" value="lambda repressor-like DNA-binding domains"/>
    <property type="match status" value="1"/>
</dbReference>
<dbReference type="CDD" id="cd01392">
    <property type="entry name" value="HTH_LacI"/>
    <property type="match status" value="1"/>
</dbReference>
<organism evidence="5 6">
    <name type="scientific">Stakelama pacifica</name>
    <dbReference type="NCBI Taxonomy" id="517720"/>
    <lineage>
        <taxon>Bacteria</taxon>
        <taxon>Pseudomonadati</taxon>
        <taxon>Pseudomonadota</taxon>
        <taxon>Alphaproteobacteria</taxon>
        <taxon>Sphingomonadales</taxon>
        <taxon>Sphingomonadaceae</taxon>
        <taxon>Stakelama</taxon>
    </lineage>
</organism>
<name>A0A4R6FSS2_9SPHN</name>
<dbReference type="Pfam" id="PF13377">
    <property type="entry name" value="Peripla_BP_3"/>
    <property type="match status" value="1"/>
</dbReference>
<dbReference type="GO" id="GO:0003700">
    <property type="term" value="F:DNA-binding transcription factor activity"/>
    <property type="evidence" value="ECO:0007669"/>
    <property type="project" value="TreeGrafter"/>
</dbReference>
<sequence>MVRKATPPGGVQTAKTLTELAAVAGVSVGTVSKALSNRGYVSAATRERICALADEHGFQINRTAQSLKLGRNDAVAVTLPLGHESAQTFSDPFFIALIGHLADAISAQGSELVLSKISAPTHGWLSNITRSGRVDGILVIGQSDQEAELSRVAVNYRPLVVWGQYRAGQNYCSVGTDNFAGGRMAAQRLIDSGRRRLVFAGMTDIPEIAARRDGFIRACEEAGIAPDGQIETHLTADAAYARLAEAVARDFDADGVVAASDVIAMSAMRALIERGRRVPEDVAVIGYDDVGLAAFTTPPLTTIRQDLKRAAEAMVDLLFRRIANEEAHSLSLPPELVVRASA</sequence>
<accession>A0A4R6FSS2</accession>
<keyword evidence="3" id="KW-0804">Transcription</keyword>
<feature type="domain" description="HTH lacI-type" evidence="4">
    <location>
        <begin position="15"/>
        <end position="69"/>
    </location>
</feature>
<gene>
    <name evidence="5" type="ORF">EV664_103314</name>
</gene>
<dbReference type="Pfam" id="PF00356">
    <property type="entry name" value="LacI"/>
    <property type="match status" value="1"/>
</dbReference>
<evidence type="ECO:0000256" key="3">
    <source>
        <dbReference type="ARBA" id="ARBA00023163"/>
    </source>
</evidence>
<dbReference type="PANTHER" id="PTHR30146:SF120">
    <property type="entry name" value="ALANINE RACEMASE"/>
    <property type="match status" value="1"/>
</dbReference>
<evidence type="ECO:0000313" key="5">
    <source>
        <dbReference type="EMBL" id="TDN84667.1"/>
    </source>
</evidence>
<dbReference type="PANTHER" id="PTHR30146">
    <property type="entry name" value="LACI-RELATED TRANSCRIPTIONAL REPRESSOR"/>
    <property type="match status" value="1"/>
</dbReference>
<evidence type="ECO:0000256" key="2">
    <source>
        <dbReference type="ARBA" id="ARBA00023125"/>
    </source>
</evidence>
<dbReference type="InterPro" id="IPR000843">
    <property type="entry name" value="HTH_LacI"/>
</dbReference>
<dbReference type="InterPro" id="IPR028082">
    <property type="entry name" value="Peripla_BP_I"/>
</dbReference>